<proteinExistence type="inferred from homology"/>
<gene>
    <name evidence="5" type="ORF">IQ266_21200</name>
</gene>
<dbReference type="GO" id="GO:0042597">
    <property type="term" value="C:periplasmic space"/>
    <property type="evidence" value="ECO:0007669"/>
    <property type="project" value="UniProtKB-SubCell"/>
</dbReference>
<protein>
    <submittedName>
        <fullName evidence="5">ABC transporter substrate-binding protein</fullName>
    </submittedName>
</protein>
<name>A0A928VSM2_9CYAN</name>
<keyword evidence="6" id="KW-1185">Reference proteome</keyword>
<dbReference type="Gene3D" id="3.40.190.10">
    <property type="entry name" value="Periplasmic binding protein-like II"/>
    <property type="match status" value="2"/>
</dbReference>
<keyword evidence="4" id="KW-0812">Transmembrane</keyword>
<sequence>MNNLYDFFDRSLTQIRQLPQTITQSLRAIYRQRFRRIGLALLTCTIAFSLISCIAEPQSPLRIGYLIWPGYESLYLARDLGYYNEKSVRLVDHPSANEVIRSFRNHDLDIATLTMYEALLVAETNPQAKIVLVMDSSHGADVVLGQPEIKDIKDIQDKRIGVDSGALGAFMFTRAFEQASLDPKDAKVVVLGVSEHEAAFKNRNVDAIVTFEPTRSKLLATGANQLFDSSKIPGEILDVLVVHDEVIKNRSDLLQKIIDGHFKALKYMQENPEDAANRIAPREGVTPAQFLESLKGIRIPSIRENIAILERKDTASQQRVQRVSEFMKQKNLLRSPTSLSSLFDDQFVKRTAD</sequence>
<keyword evidence="3" id="KW-0732">Signal</keyword>
<evidence type="ECO:0000256" key="3">
    <source>
        <dbReference type="ARBA" id="ARBA00022729"/>
    </source>
</evidence>
<evidence type="ECO:0000313" key="5">
    <source>
        <dbReference type="EMBL" id="MBE9032261.1"/>
    </source>
</evidence>
<dbReference type="Proteomes" id="UP000625316">
    <property type="component" value="Unassembled WGS sequence"/>
</dbReference>
<reference evidence="5" key="1">
    <citation type="submission" date="2020-10" db="EMBL/GenBank/DDBJ databases">
        <authorList>
            <person name="Castelo-Branco R."/>
            <person name="Eusebio N."/>
            <person name="Adriana R."/>
            <person name="Vieira A."/>
            <person name="Brugerolle De Fraissinette N."/>
            <person name="Rezende De Castro R."/>
            <person name="Schneider M.P."/>
            <person name="Vasconcelos V."/>
            <person name="Leao P.N."/>
        </authorList>
    </citation>
    <scope>NUCLEOTIDE SEQUENCE</scope>
    <source>
        <strain evidence="5">LEGE 11480</strain>
    </source>
</reference>
<evidence type="ECO:0000256" key="2">
    <source>
        <dbReference type="ARBA" id="ARBA00010742"/>
    </source>
</evidence>
<comment type="similarity">
    <text evidence="2">Belongs to the bacterial solute-binding protein SsuA/TauA family.</text>
</comment>
<dbReference type="AlphaFoldDB" id="A0A928VSM2"/>
<keyword evidence="4" id="KW-1133">Transmembrane helix</keyword>
<comment type="subcellular location">
    <subcellularLocation>
        <location evidence="1">Periplasm</location>
    </subcellularLocation>
</comment>
<keyword evidence="4" id="KW-0472">Membrane</keyword>
<dbReference type="EMBL" id="JADEXQ010000096">
    <property type="protein sequence ID" value="MBE9032261.1"/>
    <property type="molecule type" value="Genomic_DNA"/>
</dbReference>
<feature type="transmembrane region" description="Helical" evidence="4">
    <location>
        <begin position="37"/>
        <end position="55"/>
    </location>
</feature>
<dbReference type="PANTHER" id="PTHR30024">
    <property type="entry name" value="ALIPHATIC SULFONATES-BINDING PROTEIN-RELATED"/>
    <property type="match status" value="1"/>
</dbReference>
<organism evidence="5 6">
    <name type="scientific">Romeriopsis navalis LEGE 11480</name>
    <dbReference type="NCBI Taxonomy" id="2777977"/>
    <lineage>
        <taxon>Bacteria</taxon>
        <taxon>Bacillati</taxon>
        <taxon>Cyanobacteriota</taxon>
        <taxon>Cyanophyceae</taxon>
        <taxon>Leptolyngbyales</taxon>
        <taxon>Leptolyngbyaceae</taxon>
        <taxon>Romeriopsis</taxon>
        <taxon>Romeriopsis navalis</taxon>
    </lineage>
</organism>
<dbReference type="Pfam" id="PF13379">
    <property type="entry name" value="NMT1_2"/>
    <property type="match status" value="1"/>
</dbReference>
<accession>A0A928VSM2</accession>
<evidence type="ECO:0000256" key="4">
    <source>
        <dbReference type="SAM" id="Phobius"/>
    </source>
</evidence>
<evidence type="ECO:0000313" key="6">
    <source>
        <dbReference type="Proteomes" id="UP000625316"/>
    </source>
</evidence>
<dbReference type="RefSeq" id="WP_264327081.1">
    <property type="nucleotide sequence ID" value="NZ_JADEXQ010000096.1"/>
</dbReference>
<evidence type="ECO:0000256" key="1">
    <source>
        <dbReference type="ARBA" id="ARBA00004418"/>
    </source>
</evidence>
<dbReference type="SUPFAM" id="SSF53850">
    <property type="entry name" value="Periplasmic binding protein-like II"/>
    <property type="match status" value="1"/>
</dbReference>
<dbReference type="PANTHER" id="PTHR30024:SF47">
    <property type="entry name" value="TAURINE-BINDING PERIPLASMIC PROTEIN"/>
    <property type="match status" value="1"/>
</dbReference>
<comment type="caution">
    <text evidence="5">The sequence shown here is derived from an EMBL/GenBank/DDBJ whole genome shotgun (WGS) entry which is preliminary data.</text>
</comment>